<keyword evidence="5 8" id="KW-0560">Oxidoreductase</keyword>
<evidence type="ECO:0000256" key="4">
    <source>
        <dbReference type="ARBA" id="ARBA00012869"/>
    </source>
</evidence>
<evidence type="ECO:0000256" key="3">
    <source>
        <dbReference type="ARBA" id="ARBA00011738"/>
    </source>
</evidence>
<protein>
    <recommendedName>
        <fullName evidence="4">coproporphyrinogen oxidase</fullName>
        <ecNumber evidence="4">1.3.3.3</ecNumber>
    </recommendedName>
</protein>
<evidence type="ECO:0000256" key="2">
    <source>
        <dbReference type="ARBA" id="ARBA00010644"/>
    </source>
</evidence>
<comment type="similarity">
    <text evidence="2">Belongs to the aerobic coproporphyrinogen-III oxidase family.</text>
</comment>
<dbReference type="GO" id="GO:0005737">
    <property type="term" value="C:cytoplasm"/>
    <property type="evidence" value="ECO:0007669"/>
    <property type="project" value="TreeGrafter"/>
</dbReference>
<dbReference type="PRINTS" id="PR00073">
    <property type="entry name" value="COPRGNOXDASE"/>
</dbReference>
<dbReference type="KEGG" id="psez:HME7025_01170"/>
<evidence type="ECO:0000256" key="5">
    <source>
        <dbReference type="ARBA" id="ARBA00023002"/>
    </source>
</evidence>
<dbReference type="InterPro" id="IPR001260">
    <property type="entry name" value="Coprogen_oxidase_aer"/>
</dbReference>
<evidence type="ECO:0000256" key="7">
    <source>
        <dbReference type="ARBA" id="ARBA00023244"/>
    </source>
</evidence>
<dbReference type="OrthoDB" id="9777553at2"/>
<dbReference type="NCBIfam" id="NF003727">
    <property type="entry name" value="PRK05330.1"/>
    <property type="match status" value="1"/>
</dbReference>
<dbReference type="PANTHER" id="PTHR10755">
    <property type="entry name" value="COPROPORPHYRINOGEN III OXIDASE, MITOCHONDRIAL"/>
    <property type="match status" value="1"/>
</dbReference>
<evidence type="ECO:0000313" key="8">
    <source>
        <dbReference type="EMBL" id="AWL09033.1"/>
    </source>
</evidence>
<dbReference type="Proteomes" id="UP000245468">
    <property type="component" value="Chromosome"/>
</dbReference>
<dbReference type="EMBL" id="CP029346">
    <property type="protein sequence ID" value="AWL09033.1"/>
    <property type="molecule type" value="Genomic_DNA"/>
</dbReference>
<dbReference type="PANTHER" id="PTHR10755:SF0">
    <property type="entry name" value="OXYGEN-DEPENDENT COPROPORPHYRINOGEN-III OXIDASE, MITOCHONDRIAL"/>
    <property type="match status" value="1"/>
</dbReference>
<gene>
    <name evidence="8" type="primary">cpoX</name>
    <name evidence="8" type="ORF">HME7025_01170</name>
</gene>
<evidence type="ECO:0000256" key="1">
    <source>
        <dbReference type="ARBA" id="ARBA00005168"/>
    </source>
</evidence>
<proteinExistence type="inferred from homology"/>
<evidence type="ECO:0000313" key="9">
    <source>
        <dbReference type="Proteomes" id="UP000245468"/>
    </source>
</evidence>
<dbReference type="EC" id="1.3.3.3" evidence="4"/>
<dbReference type="InterPro" id="IPR036406">
    <property type="entry name" value="Coprogen_oxidase_aer_sf"/>
</dbReference>
<dbReference type="AlphaFoldDB" id="A0A2S2DUJ9"/>
<dbReference type="SUPFAM" id="SSF102886">
    <property type="entry name" value="Coproporphyrinogen III oxidase"/>
    <property type="match status" value="1"/>
</dbReference>
<dbReference type="GO" id="GO:0004109">
    <property type="term" value="F:coproporphyrinogen oxidase activity"/>
    <property type="evidence" value="ECO:0007669"/>
    <property type="project" value="UniProtKB-EC"/>
</dbReference>
<keyword evidence="7" id="KW-0627">Porphyrin biosynthesis</keyword>
<name>A0A2S2DUJ9_9BACT</name>
<comment type="pathway">
    <text evidence="1">Porphyrin-containing compound metabolism; protoporphyrin-IX biosynthesis; protoporphyrinogen-IX from coproporphyrinogen-III (O2 route): step 1/1.</text>
</comment>
<dbReference type="Gene3D" id="3.40.1500.10">
    <property type="entry name" value="Coproporphyrinogen III oxidase, aerobic"/>
    <property type="match status" value="1"/>
</dbReference>
<dbReference type="GO" id="GO:0006782">
    <property type="term" value="P:protoporphyrinogen IX biosynthetic process"/>
    <property type="evidence" value="ECO:0007669"/>
    <property type="project" value="TreeGrafter"/>
</dbReference>
<sequence length="297" mass="34215">MRKEVIADYFKGLQDSICRGIEAVDGGSRFKEDLWKRKEGGGGRSRVIVNGNILEKAGVNFSAVFGPLHPKMVKSLAIKEEVDFFASGVSIVMHPINPWVPIIHMNVRYFELSNGEHWFGGGIDLTPHIIIPEQAKWFHEQIKAVCDRFDKSYYPKYKTWADDYFFNTHREETRGIGGIFFDYVKSKTLEEKLANFEFVKAVGEAFVPIYSHLMQENAIRPFGEKEKAFQLLRRGRYVEFNLVHDRGTKFGLETNGRTESILMSLPPMASWDYMHDYSDYPLGLETQKLLVKGVDWI</sequence>
<dbReference type="RefSeq" id="WP_109322739.1">
    <property type="nucleotide sequence ID" value="NZ_CP029346.1"/>
</dbReference>
<organism evidence="8 9">
    <name type="scientific">Aquirufa nivalisilvae</name>
    <dbReference type="NCBI Taxonomy" id="2516557"/>
    <lineage>
        <taxon>Bacteria</taxon>
        <taxon>Pseudomonadati</taxon>
        <taxon>Bacteroidota</taxon>
        <taxon>Cytophagia</taxon>
        <taxon>Cytophagales</taxon>
        <taxon>Flectobacillaceae</taxon>
        <taxon>Aquirufa</taxon>
    </lineage>
</organism>
<accession>A0A2S2DUJ9</accession>
<comment type="subunit">
    <text evidence="3">Homodimer.</text>
</comment>
<keyword evidence="9" id="KW-1185">Reference proteome</keyword>
<dbReference type="PIRSF" id="PIRSF000166">
    <property type="entry name" value="Coproporphyri_ox"/>
    <property type="match status" value="1"/>
</dbReference>
<keyword evidence="6" id="KW-0350">Heme biosynthesis</keyword>
<dbReference type="Pfam" id="PF01218">
    <property type="entry name" value="Coprogen_oxidas"/>
    <property type="match status" value="1"/>
</dbReference>
<reference evidence="9" key="1">
    <citation type="submission" date="2018-05" db="EMBL/GenBank/DDBJ databases">
        <title>Pseudarcicella sp. HME7025 Genome sequencing and assembly.</title>
        <authorList>
            <person name="Kim H."/>
            <person name="Kang H."/>
            <person name="Joh K."/>
        </authorList>
    </citation>
    <scope>NUCLEOTIDE SEQUENCE [LARGE SCALE GENOMIC DNA]</scope>
    <source>
        <strain evidence="9">HME7025</strain>
    </source>
</reference>
<evidence type="ECO:0000256" key="6">
    <source>
        <dbReference type="ARBA" id="ARBA00023133"/>
    </source>
</evidence>